<sequence>MLIDCCLQKPLPFGAVLETEPVRRLPRPGEVAVRRRRGEDRPIAGTQLLREWQGVEQTVTVLADGYEWQGRPYQSLSSVARAITGTRWNGWLFFGLKNHCSKARGRS</sequence>
<comment type="caution">
    <text evidence="1">The sequence shown here is derived from an EMBL/GenBank/DDBJ whole genome shotgun (WGS) entry which is preliminary data.</text>
</comment>
<dbReference type="EMBL" id="NPKI01000041">
    <property type="protein sequence ID" value="PAP98824.1"/>
    <property type="molecule type" value="Genomic_DNA"/>
</dbReference>
<evidence type="ECO:0000313" key="2">
    <source>
        <dbReference type="Proteomes" id="UP000216215"/>
    </source>
</evidence>
<dbReference type="AlphaFoldDB" id="A0AB36R2H1"/>
<dbReference type="InterPro" id="IPR021322">
    <property type="entry name" value="DUF2924"/>
</dbReference>
<evidence type="ECO:0008006" key="3">
    <source>
        <dbReference type="Google" id="ProtNLM"/>
    </source>
</evidence>
<gene>
    <name evidence="1" type="ORF">CIT25_29205</name>
</gene>
<keyword evidence="2" id="KW-1185">Reference proteome</keyword>
<reference evidence="2" key="1">
    <citation type="submission" date="2017-08" db="EMBL/GenBank/DDBJ databases">
        <title>Mesorhizobium wenxinae sp. nov., a novel rhizobial species isolated from root nodules of chickpea (Cicer arietinum L.).</title>
        <authorList>
            <person name="Zhang J."/>
        </authorList>
    </citation>
    <scope>NUCLEOTIDE SEQUENCE [LARGE SCALE GENOMIC DNA]</scope>
    <source>
        <strain evidence="2">USDA 3392</strain>
    </source>
</reference>
<accession>A0AB36R2H1</accession>
<evidence type="ECO:0000313" key="1">
    <source>
        <dbReference type="EMBL" id="PAP98824.1"/>
    </source>
</evidence>
<protein>
    <recommendedName>
        <fullName evidence="3">DUF2924 domain-containing protein</fullName>
    </recommendedName>
</protein>
<dbReference type="Proteomes" id="UP000216215">
    <property type="component" value="Unassembled WGS sequence"/>
</dbReference>
<proteinExistence type="predicted"/>
<dbReference type="Pfam" id="PF11149">
    <property type="entry name" value="DUF2924"/>
    <property type="match status" value="1"/>
</dbReference>
<organism evidence="1 2">
    <name type="scientific">Mesorhizobium mediterraneum</name>
    <dbReference type="NCBI Taxonomy" id="43617"/>
    <lineage>
        <taxon>Bacteria</taxon>
        <taxon>Pseudomonadati</taxon>
        <taxon>Pseudomonadota</taxon>
        <taxon>Alphaproteobacteria</taxon>
        <taxon>Hyphomicrobiales</taxon>
        <taxon>Phyllobacteriaceae</taxon>
        <taxon>Mesorhizobium</taxon>
    </lineage>
</organism>
<name>A0AB36R2H1_9HYPH</name>